<dbReference type="InterPro" id="IPR001670">
    <property type="entry name" value="ADH_Fe/GldA"/>
</dbReference>
<dbReference type="RefSeq" id="WP_216241793.1">
    <property type="nucleotide sequence ID" value="NZ_JABACJ020000010.1"/>
</dbReference>
<evidence type="ECO:0000259" key="3">
    <source>
        <dbReference type="Pfam" id="PF00465"/>
    </source>
</evidence>
<dbReference type="Pfam" id="PF00465">
    <property type="entry name" value="Fe-ADH"/>
    <property type="match status" value="1"/>
</dbReference>
<feature type="domain" description="Fe-containing alcohol dehydrogenase-like C-terminal" evidence="4">
    <location>
        <begin position="184"/>
        <end position="380"/>
    </location>
</feature>
<keyword evidence="2" id="KW-0560">Oxidoreductase</keyword>
<gene>
    <name evidence="5" type="ORF">HGO97_011490</name>
</gene>
<dbReference type="PANTHER" id="PTHR11496:SF102">
    <property type="entry name" value="ALCOHOL DEHYDROGENASE 4"/>
    <property type="match status" value="1"/>
</dbReference>
<organism evidence="5 6">
    <name type="scientific">Faecalicatena faecalis</name>
    <dbReference type="NCBI Taxonomy" id="2726362"/>
    <lineage>
        <taxon>Bacteria</taxon>
        <taxon>Bacillati</taxon>
        <taxon>Bacillota</taxon>
        <taxon>Clostridia</taxon>
        <taxon>Lachnospirales</taxon>
        <taxon>Lachnospiraceae</taxon>
        <taxon>Faecalicatena</taxon>
    </lineage>
</organism>
<comment type="similarity">
    <text evidence="1">Belongs to the iron-containing alcohol dehydrogenase family.</text>
</comment>
<dbReference type="CDD" id="cd08194">
    <property type="entry name" value="Fe-ADH-like"/>
    <property type="match status" value="1"/>
</dbReference>
<proteinExistence type="inferred from homology"/>
<dbReference type="PANTHER" id="PTHR11496">
    <property type="entry name" value="ALCOHOL DEHYDROGENASE"/>
    <property type="match status" value="1"/>
</dbReference>
<dbReference type="InterPro" id="IPR056798">
    <property type="entry name" value="ADH_Fe_C"/>
</dbReference>
<evidence type="ECO:0000313" key="5">
    <source>
        <dbReference type="EMBL" id="MBU3876433.1"/>
    </source>
</evidence>
<dbReference type="Pfam" id="PF25137">
    <property type="entry name" value="ADH_Fe_C"/>
    <property type="match status" value="1"/>
</dbReference>
<name>A0ABS6D4A4_9FIRM</name>
<keyword evidence="6" id="KW-1185">Reference proteome</keyword>
<dbReference type="Proteomes" id="UP000723714">
    <property type="component" value="Unassembled WGS sequence"/>
</dbReference>
<evidence type="ECO:0000256" key="2">
    <source>
        <dbReference type="ARBA" id="ARBA00023002"/>
    </source>
</evidence>
<protein>
    <submittedName>
        <fullName evidence="5">Iron-containing alcohol dehydrogenase</fullName>
    </submittedName>
</protein>
<evidence type="ECO:0000256" key="1">
    <source>
        <dbReference type="ARBA" id="ARBA00007358"/>
    </source>
</evidence>
<dbReference type="InterPro" id="IPR039697">
    <property type="entry name" value="Alcohol_dehydrogenase_Fe"/>
</dbReference>
<comment type="caution">
    <text evidence="5">The sequence shown here is derived from an EMBL/GenBank/DDBJ whole genome shotgun (WGS) entry which is preliminary data.</text>
</comment>
<sequence length="387" mass="42274">MAHTFFMPGIILSGEDAAVEGLKYLPEGKAFIITAHSNMQLGLVEQFTKLMDHEKRSYSIFDSVDYEPTDKIVEEGVKQYQMGGCEYMIAIGGGSVLDVMKAVGLLVSCGGCISDYTGKRSISKALPFMAAIPTTAGTGSEATQFTIITNTRNDVKMLIGMPAMIPDLVMLIPEMTLTVPKNITVSTGMDALIHAVEAYISKKSQPLTDSFAISAVKRIFKNLPIVYEQGENKEARQEMAYAALEAGIAFSNSSVTLIHGMSRPIGALFHIPHGLSNAMLLNHCMEFMADSASKELGRLAEAVGLTEDKMSETKKAKCFLEGLAQLCTKCHVPTLAEYGIEKEEFLRMADKMAEDALASGSPQNLRKCVEKEDIILLYHKLWESEQS</sequence>
<dbReference type="EMBL" id="JABACJ020000010">
    <property type="protein sequence ID" value="MBU3876433.1"/>
    <property type="molecule type" value="Genomic_DNA"/>
</dbReference>
<accession>A0ABS6D4A4</accession>
<evidence type="ECO:0000259" key="4">
    <source>
        <dbReference type="Pfam" id="PF25137"/>
    </source>
</evidence>
<reference evidence="5 6" key="1">
    <citation type="submission" date="2021-06" db="EMBL/GenBank/DDBJ databases">
        <title>Faecalicatena sp. nov. isolated from porcine feces.</title>
        <authorList>
            <person name="Oh B.S."/>
            <person name="Lee J.H."/>
        </authorList>
    </citation>
    <scope>NUCLEOTIDE SEQUENCE [LARGE SCALE GENOMIC DNA]</scope>
    <source>
        <strain evidence="5 6">AGMB00832</strain>
    </source>
</reference>
<feature type="domain" description="Alcohol dehydrogenase iron-type/glycerol dehydrogenase GldA" evidence="3">
    <location>
        <begin position="8"/>
        <end position="173"/>
    </location>
</feature>
<evidence type="ECO:0000313" key="6">
    <source>
        <dbReference type="Proteomes" id="UP000723714"/>
    </source>
</evidence>